<evidence type="ECO:0000313" key="2">
    <source>
        <dbReference type="Proteomes" id="UP000215616"/>
    </source>
</evidence>
<dbReference type="InterPro" id="IPR011049">
    <property type="entry name" value="Serralysin-like_metalloprot_C"/>
</dbReference>
<evidence type="ECO:0000313" key="1">
    <source>
        <dbReference type="EMBL" id="OYW97778.1"/>
    </source>
</evidence>
<gene>
    <name evidence="1" type="ORF">B7Z12_21050</name>
</gene>
<accession>A0A258CQJ5</accession>
<protein>
    <submittedName>
        <fullName evidence="1">Uncharacterized protein</fullName>
    </submittedName>
</protein>
<dbReference type="Gene3D" id="2.160.20.160">
    <property type="match status" value="1"/>
</dbReference>
<organism evidence="1 2">
    <name type="scientific">Caulobacter vibrioides</name>
    <name type="common">Caulobacter crescentus</name>
    <dbReference type="NCBI Taxonomy" id="155892"/>
    <lineage>
        <taxon>Bacteria</taxon>
        <taxon>Pseudomonadati</taxon>
        <taxon>Pseudomonadota</taxon>
        <taxon>Alphaproteobacteria</taxon>
        <taxon>Caulobacterales</taxon>
        <taxon>Caulobacteraceae</taxon>
        <taxon>Caulobacter</taxon>
    </lineage>
</organism>
<dbReference type="Proteomes" id="UP000215616">
    <property type="component" value="Unassembled WGS sequence"/>
</dbReference>
<name>A0A258CQJ5_CAUVI</name>
<sequence length="179" mass="18572">MADQGGLDAGRYIRTGGGNDVVHADNGPMRGHIDTGTGNDIIFVEQFDGRITTGDGYDSVDVGSFAGLHMTGGKVSDIAVIEDFQKGRDLLSFAGVVGPGEKKQLFFITTATFDEALTAYAGMTAANSNTVFEWNGDTYVFHQNGVAGLDAGDGLIKLAGVTSLSVGRANGAEDILFAA</sequence>
<proteinExistence type="predicted"/>
<reference evidence="1 2" key="1">
    <citation type="submission" date="2017-03" db="EMBL/GenBank/DDBJ databases">
        <title>Lifting the veil on microbial sulfur biogeochemistry in mining wastewaters.</title>
        <authorList>
            <person name="Kantor R.S."/>
            <person name="Colenbrander Nelson T."/>
            <person name="Marshall S."/>
            <person name="Bennett D."/>
            <person name="Apte S."/>
            <person name="Camacho D."/>
            <person name="Thomas B.C."/>
            <person name="Warren L.A."/>
            <person name="Banfield J.F."/>
        </authorList>
    </citation>
    <scope>NUCLEOTIDE SEQUENCE [LARGE SCALE GENOMIC DNA]</scope>
    <source>
        <strain evidence="1">32-67-7</strain>
    </source>
</reference>
<dbReference type="SUPFAM" id="SSF51120">
    <property type="entry name" value="beta-Roll"/>
    <property type="match status" value="1"/>
</dbReference>
<comment type="caution">
    <text evidence="1">The sequence shown here is derived from an EMBL/GenBank/DDBJ whole genome shotgun (WGS) entry which is preliminary data.</text>
</comment>
<dbReference type="EMBL" id="NCDQ01000599">
    <property type="protein sequence ID" value="OYW97778.1"/>
    <property type="molecule type" value="Genomic_DNA"/>
</dbReference>
<dbReference type="AlphaFoldDB" id="A0A258CQJ5"/>